<evidence type="ECO:0008006" key="4">
    <source>
        <dbReference type="Google" id="ProtNLM"/>
    </source>
</evidence>
<comment type="caution">
    <text evidence="2">The sequence shown here is derived from an EMBL/GenBank/DDBJ whole genome shotgun (WGS) entry which is preliminary data.</text>
</comment>
<accession>A0A2R6P5G8</accession>
<evidence type="ECO:0000313" key="2">
    <source>
        <dbReference type="EMBL" id="PSR85650.1"/>
    </source>
</evidence>
<dbReference type="OrthoDB" id="2742161at2759"/>
<dbReference type="Pfam" id="PF18758">
    <property type="entry name" value="KDZ"/>
    <property type="match status" value="1"/>
</dbReference>
<evidence type="ECO:0000313" key="3">
    <source>
        <dbReference type="Proteomes" id="UP000186601"/>
    </source>
</evidence>
<gene>
    <name evidence="2" type="ORF">PHLCEN_2v5379</name>
</gene>
<feature type="compositionally biased region" description="Polar residues" evidence="1">
    <location>
        <begin position="58"/>
        <end position="81"/>
    </location>
</feature>
<feature type="region of interest" description="Disordered" evidence="1">
    <location>
        <begin position="638"/>
        <end position="722"/>
    </location>
</feature>
<dbReference type="Proteomes" id="UP000186601">
    <property type="component" value="Unassembled WGS sequence"/>
</dbReference>
<dbReference type="PANTHER" id="PTHR33104">
    <property type="entry name" value="SI:DKEY-29D5.2"/>
    <property type="match status" value="1"/>
</dbReference>
<sequence>MSSSSSKIHITSPSKTNKNVFTRIASMKSSTSLNITGAGPRLTRKLDPYASFRPLTAPSLQPSPSTAQPTSLPVLQSTTPSELIADSPHVSHIPGANELGTPTDTHSNLSQAVEALKTKVNNTIDCYREFLISTREFFFLTLCKRKGIEPQRKMEYASLATLCPSCPLPGVNMDPNWESREENLRFLDALFHAIDGNFTQNQKDKNTDVDDFPLTLGAAYFANENDVAKYIKNLGPLKHESSTCHKFGAMGYSGHWGSVSGTLGLSCARHMFVLPGGGVDLQKGERFANVDFAMISGLRLWADLFMHVSAYDINCQYRINFEKRMEAFRQLTTEFESIPMRLKYFPWTLPGVGKFHLPAHNASCRYKFSLNLLPGAGMTDGESPERIWASLNALALRTREMAAGHRHDVINDFHGDMNVRRTYGMAAFLHRKYVEAETMHARAAETFKKLEDEIKEGALGPQKLAEWKRDEAEWIGKVVNMEEHKDLKNPYEPRQEKKLTQKQMLADLAAKAVGTTGISYGLVGVLEEGMEIQNLKAEILQDLSAGADSDIPSSTMADIRRGFTKRVDAWRERSATYLTPWVDTAAKDLSEAGKRVAAESLERGVERGQVDEEVEHWQPLGEGEQETDGQSEKIVVTAGARQASKKGRLKSKAAKDLVGTTSTPSALSAYAPSVSALPPLDKTPKKREREGEGDPQPGTKRRRQEDNALLDPTPRKSASRSPAWHEVNAVLVELPSSHHESIRCHIAMKAAVEIERRLREIEAQDSLDDLRTQLITSYGLQAKKKDVRGQRRTTRAYGAIQRKWKSIQAAAAAYRRTRTALLALGMSGSDLRFRTLKKEDVKAFTVFTADQQLGDSKKSVRPSWIWEDLSFVDAQGDEAVKEYFEDAVRVHWFRMSALKQRWYEQTLLVREEMKRTVRFFKYYERHWCAIADDAINEGRAAYARKQSYRYSRLLRGCKEGWQRLNDPSIDVDGISCTYVDNNAVD</sequence>
<proteinExistence type="predicted"/>
<feature type="compositionally biased region" description="Basic residues" evidence="1">
    <location>
        <begin position="643"/>
        <end position="652"/>
    </location>
</feature>
<dbReference type="InterPro" id="IPR040521">
    <property type="entry name" value="KDZ"/>
</dbReference>
<keyword evidence="3" id="KW-1185">Reference proteome</keyword>
<dbReference type="EMBL" id="MLYV02000528">
    <property type="protein sequence ID" value="PSR85650.1"/>
    <property type="molecule type" value="Genomic_DNA"/>
</dbReference>
<reference evidence="2 3" key="1">
    <citation type="submission" date="2018-02" db="EMBL/GenBank/DDBJ databases">
        <title>Genome sequence of the basidiomycete white-rot fungus Phlebia centrifuga.</title>
        <authorList>
            <person name="Granchi Z."/>
            <person name="Peng M."/>
            <person name="de Vries R.P."/>
            <person name="Hilden K."/>
            <person name="Makela M.R."/>
            <person name="Grigoriev I."/>
            <person name="Riley R."/>
        </authorList>
    </citation>
    <scope>NUCLEOTIDE SEQUENCE [LARGE SCALE GENOMIC DNA]</scope>
    <source>
        <strain evidence="2 3">FBCC195</strain>
    </source>
</reference>
<protein>
    <recommendedName>
        <fullName evidence="4">CxC2-like cysteine cluster KDZ transposase-associated domain-containing protein</fullName>
    </recommendedName>
</protein>
<organism evidence="2 3">
    <name type="scientific">Hermanssonia centrifuga</name>
    <dbReference type="NCBI Taxonomy" id="98765"/>
    <lineage>
        <taxon>Eukaryota</taxon>
        <taxon>Fungi</taxon>
        <taxon>Dikarya</taxon>
        <taxon>Basidiomycota</taxon>
        <taxon>Agaricomycotina</taxon>
        <taxon>Agaricomycetes</taxon>
        <taxon>Polyporales</taxon>
        <taxon>Meruliaceae</taxon>
        <taxon>Hermanssonia</taxon>
    </lineage>
</organism>
<name>A0A2R6P5G8_9APHY</name>
<evidence type="ECO:0000256" key="1">
    <source>
        <dbReference type="SAM" id="MobiDB-lite"/>
    </source>
</evidence>
<dbReference type="PANTHER" id="PTHR33104:SF2">
    <property type="entry name" value="CXC3 LIKE CYSTEINE CLUSTER DOMAIN-CONTAINING PROTEIN"/>
    <property type="match status" value="1"/>
</dbReference>
<feature type="region of interest" description="Disordered" evidence="1">
    <location>
        <begin position="53"/>
        <end position="106"/>
    </location>
</feature>
<dbReference type="AlphaFoldDB" id="A0A2R6P5G8"/>